<feature type="transmembrane region" description="Helical" evidence="1">
    <location>
        <begin position="157"/>
        <end position="176"/>
    </location>
</feature>
<proteinExistence type="predicted"/>
<feature type="transmembrane region" description="Helical" evidence="1">
    <location>
        <begin position="115"/>
        <end position="137"/>
    </location>
</feature>
<dbReference type="AlphaFoldDB" id="A0A9D1YSD3"/>
<keyword evidence="1" id="KW-1133">Transmembrane helix</keyword>
<organism evidence="2 3">
    <name type="scientific">Candidatus Agrococcus pullicola</name>
    <dbReference type="NCBI Taxonomy" id="2838429"/>
    <lineage>
        <taxon>Bacteria</taxon>
        <taxon>Bacillati</taxon>
        <taxon>Actinomycetota</taxon>
        <taxon>Actinomycetes</taxon>
        <taxon>Micrococcales</taxon>
        <taxon>Microbacteriaceae</taxon>
        <taxon>Agrococcus</taxon>
    </lineage>
</organism>
<name>A0A9D1YSD3_9MICO</name>
<dbReference type="Proteomes" id="UP000824005">
    <property type="component" value="Unassembled WGS sequence"/>
</dbReference>
<feature type="transmembrane region" description="Helical" evidence="1">
    <location>
        <begin position="69"/>
        <end position="89"/>
    </location>
</feature>
<feature type="transmembrane region" description="Helical" evidence="1">
    <location>
        <begin position="20"/>
        <end position="41"/>
    </location>
</feature>
<accession>A0A9D1YSD3</accession>
<reference evidence="2" key="2">
    <citation type="submission" date="2021-04" db="EMBL/GenBank/DDBJ databases">
        <authorList>
            <person name="Gilroy R."/>
        </authorList>
    </citation>
    <scope>NUCLEOTIDE SEQUENCE</scope>
    <source>
        <strain evidence="2">ChiGjej1B1-98</strain>
    </source>
</reference>
<keyword evidence="1" id="KW-0472">Membrane</keyword>
<evidence type="ECO:0000313" key="2">
    <source>
        <dbReference type="EMBL" id="HIY64720.1"/>
    </source>
</evidence>
<reference evidence="2" key="1">
    <citation type="journal article" date="2021" name="PeerJ">
        <title>Extensive microbial diversity within the chicken gut microbiome revealed by metagenomics and culture.</title>
        <authorList>
            <person name="Gilroy R."/>
            <person name="Ravi A."/>
            <person name="Getino M."/>
            <person name="Pursley I."/>
            <person name="Horton D.L."/>
            <person name="Alikhan N.F."/>
            <person name="Baker D."/>
            <person name="Gharbi K."/>
            <person name="Hall N."/>
            <person name="Watson M."/>
            <person name="Adriaenssens E.M."/>
            <person name="Foster-Nyarko E."/>
            <person name="Jarju S."/>
            <person name="Secka A."/>
            <person name="Antonio M."/>
            <person name="Oren A."/>
            <person name="Chaudhuri R.R."/>
            <person name="La Ragione R."/>
            <person name="Hildebrand F."/>
            <person name="Pallen M.J."/>
        </authorList>
    </citation>
    <scope>NUCLEOTIDE SEQUENCE</scope>
    <source>
        <strain evidence="2">ChiGjej1B1-98</strain>
    </source>
</reference>
<feature type="transmembrane region" description="Helical" evidence="1">
    <location>
        <begin position="233"/>
        <end position="250"/>
    </location>
</feature>
<evidence type="ECO:0000256" key="1">
    <source>
        <dbReference type="SAM" id="Phobius"/>
    </source>
</evidence>
<comment type="caution">
    <text evidence="2">The sequence shown here is derived from an EMBL/GenBank/DDBJ whole genome shotgun (WGS) entry which is preliminary data.</text>
</comment>
<protein>
    <submittedName>
        <fullName evidence="2">Uncharacterized protein</fullName>
    </submittedName>
</protein>
<feature type="transmembrane region" description="Helical" evidence="1">
    <location>
        <begin position="188"/>
        <end position="213"/>
    </location>
</feature>
<sequence length="277" mass="29224">MELIAVGIILTFTHSWGLRVPACLVLVPAWIGIGLLAPFIVNGPAVAGSVLTEVSPAGDGSLAPWVGPLVYLGFGAQAIGVTASFVLYVRDRWDRVLIMRLSDRRAYPSDDALRFLGWGGIAGLLIAVSVARLSWGLGATWRLSPDLIQDRGVPERLADGMAGVFAAAALVGLLMLTRRAPRRWRVWAPLSLAWVGGGATLASSLYSLVLLTLRLASSTVQAQQAGLDPIVDLIQVVAGTALGATGAILLSELHQTGRHVPAAPERAADPVRHTRRG</sequence>
<dbReference type="EMBL" id="DXDC01000007">
    <property type="protein sequence ID" value="HIY64720.1"/>
    <property type="molecule type" value="Genomic_DNA"/>
</dbReference>
<keyword evidence="1" id="KW-0812">Transmembrane</keyword>
<gene>
    <name evidence="2" type="ORF">H9830_00405</name>
</gene>
<evidence type="ECO:0000313" key="3">
    <source>
        <dbReference type="Proteomes" id="UP000824005"/>
    </source>
</evidence>